<keyword evidence="2" id="KW-1185">Reference proteome</keyword>
<gene>
    <name evidence="1" type="ORF">BV25DRAFT_1789346</name>
</gene>
<accession>A0ACB8SDV7</accession>
<comment type="caution">
    <text evidence="1">The sequence shown here is derived from an EMBL/GenBank/DDBJ whole genome shotgun (WGS) entry which is preliminary data.</text>
</comment>
<protein>
    <submittedName>
        <fullName evidence="1">Uncharacterized protein</fullName>
    </submittedName>
</protein>
<dbReference type="EMBL" id="MU277358">
    <property type="protein sequence ID" value="KAI0054714.1"/>
    <property type="molecule type" value="Genomic_DNA"/>
</dbReference>
<feature type="non-terminal residue" evidence="1">
    <location>
        <position position="1"/>
    </location>
</feature>
<proteinExistence type="predicted"/>
<sequence length="234" mass="26254">FFPDVQRFRDALRCANAVISGSFALNIALHCCNRPAASHWRPNDMDLYCGIHHYVWFLTYLIRVEGYLPMFTGGEQEQCLVPHYGGGGIALIFRLVNSRGRQLDVICADSESALTPIPHFWGTLVVNYVSADEICVAYPRLTLNGIGYINPARIGMGTNDAIEKYAARGFTITPFTDNNDTHPLFPPNAHCPHSLRGFDDVHSLRIRLGDTLTEHSTVPHLVWCPRWRWAGPSC</sequence>
<evidence type="ECO:0000313" key="2">
    <source>
        <dbReference type="Proteomes" id="UP000814140"/>
    </source>
</evidence>
<name>A0ACB8SDV7_9AGAM</name>
<reference evidence="1" key="1">
    <citation type="submission" date="2021-03" db="EMBL/GenBank/DDBJ databases">
        <authorList>
            <consortium name="DOE Joint Genome Institute"/>
            <person name="Ahrendt S."/>
            <person name="Looney B.P."/>
            <person name="Miyauchi S."/>
            <person name="Morin E."/>
            <person name="Drula E."/>
            <person name="Courty P.E."/>
            <person name="Chicoki N."/>
            <person name="Fauchery L."/>
            <person name="Kohler A."/>
            <person name="Kuo A."/>
            <person name="Labutti K."/>
            <person name="Pangilinan J."/>
            <person name="Lipzen A."/>
            <person name="Riley R."/>
            <person name="Andreopoulos W."/>
            <person name="He G."/>
            <person name="Johnson J."/>
            <person name="Barry K.W."/>
            <person name="Grigoriev I.V."/>
            <person name="Nagy L."/>
            <person name="Hibbett D."/>
            <person name="Henrissat B."/>
            <person name="Matheny P.B."/>
            <person name="Labbe J."/>
            <person name="Martin F."/>
        </authorList>
    </citation>
    <scope>NUCLEOTIDE SEQUENCE</scope>
    <source>
        <strain evidence="1">HHB10654</strain>
    </source>
</reference>
<feature type="non-terminal residue" evidence="1">
    <location>
        <position position="234"/>
    </location>
</feature>
<evidence type="ECO:0000313" key="1">
    <source>
        <dbReference type="EMBL" id="KAI0054714.1"/>
    </source>
</evidence>
<organism evidence="1 2">
    <name type="scientific">Artomyces pyxidatus</name>
    <dbReference type="NCBI Taxonomy" id="48021"/>
    <lineage>
        <taxon>Eukaryota</taxon>
        <taxon>Fungi</taxon>
        <taxon>Dikarya</taxon>
        <taxon>Basidiomycota</taxon>
        <taxon>Agaricomycotina</taxon>
        <taxon>Agaricomycetes</taxon>
        <taxon>Russulales</taxon>
        <taxon>Auriscalpiaceae</taxon>
        <taxon>Artomyces</taxon>
    </lineage>
</organism>
<reference evidence="1" key="2">
    <citation type="journal article" date="2022" name="New Phytol.">
        <title>Evolutionary transition to the ectomycorrhizal habit in the genomes of a hyperdiverse lineage of mushroom-forming fungi.</title>
        <authorList>
            <person name="Looney B."/>
            <person name="Miyauchi S."/>
            <person name="Morin E."/>
            <person name="Drula E."/>
            <person name="Courty P.E."/>
            <person name="Kohler A."/>
            <person name="Kuo A."/>
            <person name="LaButti K."/>
            <person name="Pangilinan J."/>
            <person name="Lipzen A."/>
            <person name="Riley R."/>
            <person name="Andreopoulos W."/>
            <person name="He G."/>
            <person name="Johnson J."/>
            <person name="Nolan M."/>
            <person name="Tritt A."/>
            <person name="Barry K.W."/>
            <person name="Grigoriev I.V."/>
            <person name="Nagy L.G."/>
            <person name="Hibbett D."/>
            <person name="Henrissat B."/>
            <person name="Matheny P.B."/>
            <person name="Labbe J."/>
            <person name="Martin F.M."/>
        </authorList>
    </citation>
    <scope>NUCLEOTIDE SEQUENCE</scope>
    <source>
        <strain evidence="1">HHB10654</strain>
    </source>
</reference>
<dbReference type="Proteomes" id="UP000814140">
    <property type="component" value="Unassembled WGS sequence"/>
</dbReference>